<evidence type="ECO:0000313" key="4">
    <source>
        <dbReference type="EnsemblPlants" id="KQJ98225"/>
    </source>
</evidence>
<feature type="domain" description="VQ" evidence="2">
    <location>
        <begin position="135"/>
        <end position="162"/>
    </location>
</feature>
<evidence type="ECO:0000256" key="1">
    <source>
        <dbReference type="SAM" id="MobiDB-lite"/>
    </source>
</evidence>
<feature type="region of interest" description="Disordered" evidence="1">
    <location>
        <begin position="285"/>
        <end position="308"/>
    </location>
</feature>
<dbReference type="Proteomes" id="UP000008810">
    <property type="component" value="Chromosome 3"/>
</dbReference>
<dbReference type="PANTHER" id="PTHR33179:SF58">
    <property type="entry name" value="OS08G0409500 PROTEIN"/>
    <property type="match status" value="1"/>
</dbReference>
<evidence type="ECO:0000259" key="2">
    <source>
        <dbReference type="Pfam" id="PF05678"/>
    </source>
</evidence>
<dbReference type="AlphaFoldDB" id="I1I6Y5"/>
<dbReference type="Gramene" id="KQJ98225">
    <property type="protein sequence ID" value="KQJ98225"/>
    <property type="gene ID" value="BRADI_3g35600v3"/>
</dbReference>
<dbReference type="eggNOG" id="ENOG502QUSJ">
    <property type="taxonomic scope" value="Eukaryota"/>
</dbReference>
<name>I1I6Y5_BRADI</name>
<feature type="compositionally biased region" description="Basic residues" evidence="1">
    <location>
        <begin position="125"/>
        <end position="134"/>
    </location>
</feature>
<feature type="region of interest" description="Disordered" evidence="1">
    <location>
        <begin position="1"/>
        <end position="33"/>
    </location>
</feature>
<feature type="region of interest" description="Disordered" evidence="1">
    <location>
        <begin position="48"/>
        <end position="139"/>
    </location>
</feature>
<feature type="region of interest" description="Disordered" evidence="1">
    <location>
        <begin position="197"/>
        <end position="225"/>
    </location>
</feature>
<dbReference type="EMBL" id="CM000882">
    <property type="protein sequence ID" value="KQJ98225.1"/>
    <property type="molecule type" value="Genomic_DNA"/>
</dbReference>
<dbReference type="RefSeq" id="XP_014755829.1">
    <property type="nucleotide sequence ID" value="XM_014900343.2"/>
</dbReference>
<sequence>MESGNSGSLQSSSCGGGGEEEFDSRCADSSSPLSALLRQSTAGFVGGGSFYGLRHELETPSSLPPLPQAAHHWSPALPAVPAGSTDGASPSSSSSHGVPPAASAVAPGQQQQQAASSAAAAAARGSRKRTRASRRAPTTVLTTDTSNFRAMVQEFTGVPSPPFAPTASSRFDHLFRSSPNNPAASSFPPYLLRPFARQKHHQQAHQPSSIFPSSSSFAMPSPSSIGGTAPPVVTAACASSSVAAMASGGSYQYHHSASPAALLGSRDHHYLSSFQSPLAAPGATHPMFDTLSVPPMRPQEEDPVAGSFLGRTHHHGILATEGTHLHLHPRVVDHGRRRDEDELSGLVGSGVCRTTTIYSSSVPGAEALAAPRLLDRNVDSTTSATATTTAATTTVAGGAAMRTQGVDSWICTSDQ</sequence>
<dbReference type="Pfam" id="PF05678">
    <property type="entry name" value="VQ"/>
    <property type="match status" value="1"/>
</dbReference>
<feature type="compositionally biased region" description="Low complexity" evidence="1">
    <location>
        <begin position="1"/>
        <end position="13"/>
    </location>
</feature>
<gene>
    <name evidence="4" type="primary">LOC100845402</name>
    <name evidence="3" type="ORF">BRADI_3g35600v3</name>
</gene>
<accession>I1I6Y5</accession>
<dbReference type="PANTHER" id="PTHR33179">
    <property type="entry name" value="VQ MOTIF-CONTAINING PROTEIN"/>
    <property type="match status" value="1"/>
</dbReference>
<reference evidence="3 4" key="1">
    <citation type="journal article" date="2010" name="Nature">
        <title>Genome sequencing and analysis of the model grass Brachypodium distachyon.</title>
        <authorList>
            <consortium name="International Brachypodium Initiative"/>
        </authorList>
    </citation>
    <scope>NUCLEOTIDE SEQUENCE [LARGE SCALE GENOMIC DNA]</scope>
    <source>
        <strain evidence="3 4">Bd21</strain>
    </source>
</reference>
<dbReference type="EnsemblPlants" id="KQJ98225">
    <property type="protein sequence ID" value="KQJ98225"/>
    <property type="gene ID" value="BRADI_3g35600v3"/>
</dbReference>
<dbReference type="InterPro" id="IPR039609">
    <property type="entry name" value="VQ_15/22"/>
</dbReference>
<dbReference type="GeneID" id="100845402"/>
<dbReference type="OMA" id="SWICTSE"/>
<evidence type="ECO:0000313" key="5">
    <source>
        <dbReference type="Proteomes" id="UP000008810"/>
    </source>
</evidence>
<feature type="compositionally biased region" description="Low complexity" evidence="1">
    <location>
        <begin position="81"/>
        <end position="124"/>
    </location>
</feature>
<feature type="compositionally biased region" description="Low complexity" evidence="1">
    <location>
        <begin position="207"/>
        <end position="225"/>
    </location>
</feature>
<dbReference type="InterPro" id="IPR008889">
    <property type="entry name" value="VQ"/>
</dbReference>
<proteinExistence type="predicted"/>
<dbReference type="STRING" id="15368.I1I6Y5"/>
<reference evidence="4" key="3">
    <citation type="submission" date="2018-08" db="UniProtKB">
        <authorList>
            <consortium name="EnsemblPlants"/>
        </authorList>
    </citation>
    <scope>IDENTIFICATION</scope>
    <source>
        <strain evidence="4">cv. Bd21</strain>
    </source>
</reference>
<dbReference type="KEGG" id="bdi:100845402"/>
<protein>
    <recommendedName>
        <fullName evidence="2">VQ domain-containing protein</fullName>
    </recommendedName>
</protein>
<reference evidence="3" key="2">
    <citation type="submission" date="2017-06" db="EMBL/GenBank/DDBJ databases">
        <title>WGS assembly of Brachypodium distachyon.</title>
        <authorList>
            <consortium name="The International Brachypodium Initiative"/>
            <person name="Lucas S."/>
            <person name="Harmon-Smith M."/>
            <person name="Lail K."/>
            <person name="Tice H."/>
            <person name="Grimwood J."/>
            <person name="Bruce D."/>
            <person name="Barry K."/>
            <person name="Shu S."/>
            <person name="Lindquist E."/>
            <person name="Wang M."/>
            <person name="Pitluck S."/>
            <person name="Vogel J.P."/>
            <person name="Garvin D.F."/>
            <person name="Mockler T.C."/>
            <person name="Schmutz J."/>
            <person name="Rokhsar D."/>
            <person name="Bevan M.W."/>
        </authorList>
    </citation>
    <scope>NUCLEOTIDE SEQUENCE</scope>
    <source>
        <strain evidence="3">Bd21</strain>
    </source>
</reference>
<evidence type="ECO:0000313" key="3">
    <source>
        <dbReference type="EMBL" id="KQJ98225.1"/>
    </source>
</evidence>
<keyword evidence="5" id="KW-1185">Reference proteome</keyword>
<organism evidence="4">
    <name type="scientific">Brachypodium distachyon</name>
    <name type="common">Purple false brome</name>
    <name type="synonym">Trachynia distachya</name>
    <dbReference type="NCBI Taxonomy" id="15368"/>
    <lineage>
        <taxon>Eukaryota</taxon>
        <taxon>Viridiplantae</taxon>
        <taxon>Streptophyta</taxon>
        <taxon>Embryophyta</taxon>
        <taxon>Tracheophyta</taxon>
        <taxon>Spermatophyta</taxon>
        <taxon>Magnoliopsida</taxon>
        <taxon>Liliopsida</taxon>
        <taxon>Poales</taxon>
        <taxon>Poaceae</taxon>
        <taxon>BOP clade</taxon>
        <taxon>Pooideae</taxon>
        <taxon>Stipodae</taxon>
        <taxon>Brachypodieae</taxon>
        <taxon>Brachypodium</taxon>
    </lineage>
</organism>
<dbReference type="HOGENOM" id="CLU_036559_0_0_1"/>
<dbReference type="OrthoDB" id="780193at2759"/>